<dbReference type="PANTHER" id="PTHR33067">
    <property type="entry name" value="RNA-DIRECTED DNA POLYMERASE-RELATED"/>
    <property type="match status" value="1"/>
</dbReference>
<reference evidence="2" key="1">
    <citation type="journal article" date="2019" name="Sci. Rep.">
        <title>Draft genome of Tanacetum cinerariifolium, the natural source of mosquito coil.</title>
        <authorList>
            <person name="Yamashiro T."/>
            <person name="Shiraishi A."/>
            <person name="Satake H."/>
            <person name="Nakayama K."/>
        </authorList>
    </citation>
    <scope>NUCLEOTIDE SEQUENCE</scope>
</reference>
<gene>
    <name evidence="2" type="ORF">Tci_636740</name>
</gene>
<evidence type="ECO:0000313" key="2">
    <source>
        <dbReference type="EMBL" id="GFA64768.1"/>
    </source>
</evidence>
<organism evidence="2">
    <name type="scientific">Tanacetum cinerariifolium</name>
    <name type="common">Dalmatian daisy</name>
    <name type="synonym">Chrysanthemum cinerariifolium</name>
    <dbReference type="NCBI Taxonomy" id="118510"/>
    <lineage>
        <taxon>Eukaryota</taxon>
        <taxon>Viridiplantae</taxon>
        <taxon>Streptophyta</taxon>
        <taxon>Embryophyta</taxon>
        <taxon>Tracheophyta</taxon>
        <taxon>Spermatophyta</taxon>
        <taxon>Magnoliopsida</taxon>
        <taxon>eudicotyledons</taxon>
        <taxon>Gunneridae</taxon>
        <taxon>Pentapetalae</taxon>
        <taxon>asterids</taxon>
        <taxon>campanulids</taxon>
        <taxon>Asterales</taxon>
        <taxon>Asteraceae</taxon>
        <taxon>Asteroideae</taxon>
        <taxon>Anthemideae</taxon>
        <taxon>Anthemidinae</taxon>
        <taxon>Tanacetum</taxon>
    </lineage>
</organism>
<name>A0A699K0F5_TANCI</name>
<dbReference type="EMBL" id="BKCJ010461493">
    <property type="protein sequence ID" value="GFA64768.1"/>
    <property type="molecule type" value="Genomic_DNA"/>
</dbReference>
<dbReference type="Gene3D" id="2.40.70.10">
    <property type="entry name" value="Acid Proteases"/>
    <property type="match status" value="1"/>
</dbReference>
<dbReference type="PANTHER" id="PTHR33067:SF9">
    <property type="entry name" value="RNA-DIRECTED DNA POLYMERASE"/>
    <property type="match status" value="1"/>
</dbReference>
<keyword evidence="2" id="KW-0808">Transferase</keyword>
<evidence type="ECO:0000256" key="1">
    <source>
        <dbReference type="SAM" id="MobiDB-lite"/>
    </source>
</evidence>
<feature type="non-terminal residue" evidence="2">
    <location>
        <position position="1"/>
    </location>
</feature>
<dbReference type="InterPro" id="IPR021109">
    <property type="entry name" value="Peptidase_aspartic_dom_sf"/>
</dbReference>
<dbReference type="GO" id="GO:0003964">
    <property type="term" value="F:RNA-directed DNA polymerase activity"/>
    <property type="evidence" value="ECO:0007669"/>
    <property type="project" value="UniProtKB-KW"/>
</dbReference>
<sequence>ILLKKLLEKLEDHRKFLIPCDFPELEKCMALSDLGANINLMPLSVWKKLMLHELIPTRMTLELANRFVAYPAGIADDVCVQVGKFTFPADFVVVDYDIDPRVPLILGRPFLRTARTLVDVYGEELILRDSDENLIFHADSTSKYPHKHGNESINMINFIDITCEYHLQKVLKIQKSPHPFSGNTTSPSDSFPGLTSSKTSDSSLEEFADKLALLKPFPPEMRTIILIKKLILEKLNIC</sequence>
<feature type="region of interest" description="Disordered" evidence="1">
    <location>
        <begin position="178"/>
        <end position="197"/>
    </location>
</feature>
<dbReference type="AlphaFoldDB" id="A0A699K0F5"/>
<keyword evidence="2" id="KW-0548">Nucleotidyltransferase</keyword>
<comment type="caution">
    <text evidence="2">The sequence shown here is derived from an EMBL/GenBank/DDBJ whole genome shotgun (WGS) entry which is preliminary data.</text>
</comment>
<proteinExistence type="predicted"/>
<keyword evidence="2" id="KW-0695">RNA-directed DNA polymerase</keyword>
<feature type="compositionally biased region" description="Polar residues" evidence="1">
    <location>
        <begin position="181"/>
        <end position="197"/>
    </location>
</feature>
<protein>
    <submittedName>
        <fullName evidence="2">Reverse transcriptase domain-containing protein</fullName>
    </submittedName>
</protein>
<accession>A0A699K0F5</accession>
<dbReference type="CDD" id="cd00303">
    <property type="entry name" value="retropepsin_like"/>
    <property type="match status" value="1"/>
</dbReference>